<evidence type="ECO:0000256" key="1">
    <source>
        <dbReference type="ARBA" id="ARBA00001957"/>
    </source>
</evidence>
<dbReference type="PROSITE" id="PS50075">
    <property type="entry name" value="CARRIER"/>
    <property type="match status" value="1"/>
</dbReference>
<dbReference type="PANTHER" id="PTHR45527:SF1">
    <property type="entry name" value="FATTY ACID SYNTHASE"/>
    <property type="match status" value="1"/>
</dbReference>
<keyword evidence="3" id="KW-0597">Phosphoprotein</keyword>
<dbReference type="HOGENOM" id="CLU_000022_2_2_11"/>
<dbReference type="GO" id="GO:0031177">
    <property type="term" value="F:phosphopantetheine binding"/>
    <property type="evidence" value="ECO:0007669"/>
    <property type="project" value="InterPro"/>
</dbReference>
<proteinExistence type="predicted"/>
<dbReference type="eggNOG" id="COG1020">
    <property type="taxonomic scope" value="Bacteria"/>
</dbReference>
<dbReference type="InterPro" id="IPR020845">
    <property type="entry name" value="AMP-binding_CS"/>
</dbReference>
<dbReference type="Gene3D" id="3.40.50.12780">
    <property type="entry name" value="N-terminal domain of ligase-like"/>
    <property type="match status" value="1"/>
</dbReference>
<dbReference type="InterPro" id="IPR006162">
    <property type="entry name" value="Ppantetheine_attach_site"/>
</dbReference>
<comment type="cofactor">
    <cofactor evidence="1">
        <name>pantetheine 4'-phosphate</name>
        <dbReference type="ChEBI" id="CHEBI:47942"/>
    </cofactor>
</comment>
<evidence type="ECO:0000256" key="3">
    <source>
        <dbReference type="ARBA" id="ARBA00022553"/>
    </source>
</evidence>
<dbReference type="InterPro" id="IPR023213">
    <property type="entry name" value="CAT-like_dom_sf"/>
</dbReference>
<dbReference type="GO" id="GO:0008610">
    <property type="term" value="P:lipid biosynthetic process"/>
    <property type="evidence" value="ECO:0007669"/>
    <property type="project" value="UniProtKB-ARBA"/>
</dbReference>
<dbReference type="RefSeq" id="WP_013128860.1">
    <property type="nucleotide sequence ID" value="NC_014159.1"/>
</dbReference>
<sequence length="1393" mass="144483">MSGSTSDAPRIEDVLALTPLQAGLHALAALTDGVDVYTMQFVIDLDGADPARLRSAAQAVLDRHPHLRASIWDRDVPRPVQVVPDRAVLPWFERRVAADELDAFLRADADAPFDLADGPLLRATHVLVDDGGARLVFTAHHILLDGWSMALFFRELLALYDGIPLPPAPLFRDYVAWLAAQSPEVGLAAWAEHLDGTSPTTLGSGPVRPGTVSGSVTCTLSAADTATVLDWGRANGLTPAAVTATAWATVLGRLTDRDDVVFGTVVAGRPEVLPGVESMVGLFINTVPQRVRIDPNAAPAAACAALQAEAARMRSVGHVPLADIARQSGGPLFDTLFVFENAPLGDATATVRTSDGAAFRPVTMRSLAHYPLSVVALIDPSDGAPRLTVVIEAVDGLDAVPRPAELGERLLQVLRALPTTGTVGALPVERPGDLVPPSASTAGVERSVAGGFTPLPRLFADLVASMPDAPALSTAETVLSYGELGGRVASAAVALSAAGIGRGDRVGLLADRDERAVIAILAALTVGAAYVPLAPDLPDDRIAAMFERAAVRAVVATTEHAQRTAGALPVVVPPETAGAGTPRPVDLGPDDDAYVIFTSGSTGEPKGVLGTHGALAAYRADHVHRMYRPAQERLGRPLRVAHGWSLSFDASWQPLLALFAGHHLRLLSDAEIRDAQAMIAVLGDEGIDMIDTSPSLFGQLAEAGLVDGDERLHVLALGGEAIPPHLWDRLAALPETDVYNCYGPTETTVEAVVGAVTPGAPRIGEPTAGTRAYVLDRRLRSVPAGAVGELYLGGPQLTRGYVGRPDLTAARFVADPFAGGGARMYRTGDLVRLDARGRIVFLGRADDQVKVRGYRIELGEVESALTSAPGVRGAGVVVMRRGGSATLVGFVAGSADAPSVRAAAARLLPGYMVPARIDVLDRLPLTRNGKVDGAALTARAEALLAAAEAGVPPSTPTEHAVAAVWEEIWPGAGTDVHADLFDLGLDSILAIAAVGRLRRAGLPVSPATLMANPTIATLAAALDAQEAPSDVDSGAVDLTPLPLVRRTLLGGGYARYAQAGLFAVPAGVALDEVGRVLDAVLAVHPALRARLSGGRLLADGPPVSAAGLLAELGTDPAAIAGTVRSLDADAGRMLAAGVLRRPDHDHDLLVVAIHHLLADGVSWQILCEDIAETALGGAPLTEVSTAAQYASRLADDGPACVDTRLSPADVAAAAQTLGFELAATASARLTGRDVEAVLADAVRRACALLPDGAPALALTRHGRDDARHGTDTSRTVGWFTTHVPAGPDEGGARWAAVNYLGRRDLAPSGPWLPVLDPGLTALIPAQPEPALPLLFPLEVLAVFRPGAGGPVLSVQVRFLPRLISPADAGAVLDALHTILSAAERAPDARKTEE</sequence>
<dbReference type="Pfam" id="PF13193">
    <property type="entry name" value="AMP-binding_C"/>
    <property type="match status" value="1"/>
</dbReference>
<dbReference type="KEGG" id="tpr:Tpau_4319"/>
<dbReference type="GO" id="GO:0005829">
    <property type="term" value="C:cytosol"/>
    <property type="evidence" value="ECO:0007669"/>
    <property type="project" value="TreeGrafter"/>
</dbReference>
<dbReference type="Gene3D" id="3.30.559.30">
    <property type="entry name" value="Nonribosomal peptide synthetase, condensation domain"/>
    <property type="match status" value="2"/>
</dbReference>
<dbReference type="Gene3D" id="3.30.300.30">
    <property type="match status" value="1"/>
</dbReference>
<keyword evidence="6" id="KW-1185">Reference proteome</keyword>
<reference evidence="6" key="1">
    <citation type="submission" date="2010-03" db="EMBL/GenBank/DDBJ databases">
        <title>The complete plasmid of Tsukamurella paurometabola DSM 20162.</title>
        <authorList>
            <consortium name="US DOE Joint Genome Institute (JGI-PGF)"/>
            <person name="Lucas S."/>
            <person name="Copeland A."/>
            <person name="Lapidus A."/>
            <person name="Glavina del Rio T."/>
            <person name="Dalin E."/>
            <person name="Tice H."/>
            <person name="Bruce D."/>
            <person name="Goodwin L."/>
            <person name="Pitluck S."/>
            <person name="Kyrpides N."/>
            <person name="Mavromatis K."/>
            <person name="Ivanova N."/>
            <person name="Mikhailova N."/>
            <person name="Munk A.C."/>
            <person name="Brettin T."/>
            <person name="Detter J.C."/>
            <person name="Tapia R."/>
            <person name="Han C."/>
            <person name="Larimer F."/>
            <person name="Land M."/>
            <person name="Hauser L."/>
            <person name="Markowitz V."/>
            <person name="Cheng J.-F."/>
            <person name="Hugenholtz P."/>
            <person name="Woyke T."/>
            <person name="Wu D."/>
            <person name="Jando M."/>
            <person name="Brambilla E."/>
            <person name="Klenk H.-P."/>
            <person name="Eisen J.A."/>
        </authorList>
    </citation>
    <scope>NUCLEOTIDE SEQUENCE [LARGE SCALE GENOMIC DNA]</scope>
    <source>
        <strain evidence="6">ATCC 8368 / DSM 20162 / CCUG 35730 / CIP 100753 / JCM 10117 / KCTC 9821 / NBRC 16120 / NCIMB 702349 / NCTC 13040</strain>
        <plasmid evidence="6">pTpau01</plasmid>
    </source>
</reference>
<dbReference type="PROSITE" id="PS00012">
    <property type="entry name" value="PHOSPHOPANTETHEINE"/>
    <property type="match status" value="1"/>
</dbReference>
<protein>
    <submittedName>
        <fullName evidence="5">Amino acid adenylation domain protein</fullName>
    </submittedName>
</protein>
<dbReference type="Gene3D" id="3.30.559.10">
    <property type="entry name" value="Chloramphenicol acetyltransferase-like domain"/>
    <property type="match status" value="2"/>
</dbReference>
<evidence type="ECO:0000313" key="5">
    <source>
        <dbReference type="EMBL" id="ADG80880.1"/>
    </source>
</evidence>
<dbReference type="InterPro" id="IPR042099">
    <property type="entry name" value="ANL_N_sf"/>
</dbReference>
<dbReference type="InterPro" id="IPR036736">
    <property type="entry name" value="ACP-like_sf"/>
</dbReference>
<organism evidence="5 6">
    <name type="scientific">Tsukamurella paurometabola (strain ATCC 8368 / DSM 20162 / CCUG 35730 / CIP 100753 / JCM 10117 / KCTC 9821 / NBRC 16120 / NCIMB 702349 / NCTC 13040)</name>
    <name type="common">Corynebacterium paurometabolum</name>
    <dbReference type="NCBI Taxonomy" id="521096"/>
    <lineage>
        <taxon>Bacteria</taxon>
        <taxon>Bacillati</taxon>
        <taxon>Actinomycetota</taxon>
        <taxon>Actinomycetes</taxon>
        <taxon>Mycobacteriales</taxon>
        <taxon>Tsukamurellaceae</taxon>
        <taxon>Tsukamurella</taxon>
    </lineage>
</organism>
<dbReference type="EMBL" id="CP001967">
    <property type="protein sequence ID" value="ADG80880.1"/>
    <property type="molecule type" value="Genomic_DNA"/>
</dbReference>
<dbReference type="InterPro" id="IPR009081">
    <property type="entry name" value="PP-bd_ACP"/>
</dbReference>
<dbReference type="PROSITE" id="PS00455">
    <property type="entry name" value="AMP_BINDING"/>
    <property type="match status" value="1"/>
</dbReference>
<gene>
    <name evidence="5" type="ordered locus">Tpau_4319</name>
</gene>
<dbReference type="InterPro" id="IPR045851">
    <property type="entry name" value="AMP-bd_C_sf"/>
</dbReference>
<dbReference type="GO" id="GO:0003824">
    <property type="term" value="F:catalytic activity"/>
    <property type="evidence" value="ECO:0007669"/>
    <property type="project" value="InterPro"/>
</dbReference>
<dbReference type="InterPro" id="IPR000873">
    <property type="entry name" value="AMP-dep_synth/lig_dom"/>
</dbReference>
<dbReference type="Pfam" id="PF00668">
    <property type="entry name" value="Condensation"/>
    <property type="match status" value="2"/>
</dbReference>
<dbReference type="InterPro" id="IPR020806">
    <property type="entry name" value="PKS_PP-bd"/>
</dbReference>
<keyword evidence="5" id="KW-0614">Plasmid</keyword>
<dbReference type="InterPro" id="IPR001242">
    <property type="entry name" value="Condensation_dom"/>
</dbReference>
<dbReference type="Pfam" id="PF00501">
    <property type="entry name" value="AMP-binding"/>
    <property type="match status" value="1"/>
</dbReference>
<dbReference type="Proteomes" id="UP000001213">
    <property type="component" value="Plasmid pTpau01"/>
</dbReference>
<dbReference type="PANTHER" id="PTHR45527">
    <property type="entry name" value="NONRIBOSOMAL PEPTIDE SYNTHETASE"/>
    <property type="match status" value="1"/>
</dbReference>
<dbReference type="CDD" id="cd05930">
    <property type="entry name" value="A_NRPS"/>
    <property type="match status" value="1"/>
</dbReference>
<feature type="domain" description="Carrier" evidence="4">
    <location>
        <begin position="952"/>
        <end position="1026"/>
    </location>
</feature>
<dbReference type="InterPro" id="IPR025110">
    <property type="entry name" value="AMP-bd_C"/>
</dbReference>
<dbReference type="UniPathway" id="UPA00011"/>
<evidence type="ECO:0000256" key="2">
    <source>
        <dbReference type="ARBA" id="ARBA00022450"/>
    </source>
</evidence>
<dbReference type="Pfam" id="PF00550">
    <property type="entry name" value="PP-binding"/>
    <property type="match status" value="1"/>
</dbReference>
<evidence type="ECO:0000259" key="4">
    <source>
        <dbReference type="PROSITE" id="PS50075"/>
    </source>
</evidence>
<dbReference type="InterPro" id="IPR010071">
    <property type="entry name" value="AA_adenyl_dom"/>
</dbReference>
<keyword evidence="2" id="KW-0596">Phosphopantetheine</keyword>
<reference evidence="5 6" key="2">
    <citation type="journal article" date="2011" name="Stand. Genomic Sci.">
        <title>Complete genome sequence of Tsukamurella paurometabola type strain (no. 33).</title>
        <authorList>
            <person name="Munk A.C."/>
            <person name="Lapidus A."/>
            <person name="Lucas S."/>
            <person name="Nolan M."/>
            <person name="Tice H."/>
            <person name="Cheng J.F."/>
            <person name="Del Rio T.G."/>
            <person name="Goodwin L."/>
            <person name="Pitluck S."/>
            <person name="Liolios K."/>
            <person name="Huntemann M."/>
            <person name="Ivanova N."/>
            <person name="Mavromatis K."/>
            <person name="Mikhailova N."/>
            <person name="Pati A."/>
            <person name="Chen A."/>
            <person name="Palaniappan K."/>
            <person name="Tapia R."/>
            <person name="Han C."/>
            <person name="Land M."/>
            <person name="Hauser L."/>
            <person name="Chang Y.J."/>
            <person name="Jeffries C.D."/>
            <person name="Brettin T."/>
            <person name="Yasawong M."/>
            <person name="Brambilla E.M."/>
            <person name="Rohde M."/>
            <person name="Sikorski J."/>
            <person name="Goker M."/>
            <person name="Detter J.C."/>
            <person name="Woyke T."/>
            <person name="Bristow J."/>
            <person name="Eisen J.A."/>
            <person name="Markowitz V."/>
            <person name="Hugenholtz P."/>
            <person name="Kyrpides N.C."/>
            <person name="Klenk H.P."/>
        </authorList>
    </citation>
    <scope>NUCLEOTIDE SEQUENCE [LARGE SCALE GENOMIC DNA]</scope>
    <source>
        <strain evidence="6">ATCC 8368 / DSM 20162 / CCUG 35730 / CIP 100753 / JCM 10117 / KCTC 9821 / NBRC 16120 / NCIMB 702349 / NCTC 13040</strain>
        <plasmid evidence="5">pTpau01</plasmid>
    </source>
</reference>
<geneLocation type="plasmid" evidence="5 6">
    <name>pTpau01</name>
</geneLocation>
<dbReference type="GO" id="GO:0044550">
    <property type="term" value="P:secondary metabolite biosynthetic process"/>
    <property type="evidence" value="ECO:0007669"/>
    <property type="project" value="TreeGrafter"/>
</dbReference>
<dbReference type="Gene3D" id="1.10.1200.10">
    <property type="entry name" value="ACP-like"/>
    <property type="match status" value="1"/>
</dbReference>
<evidence type="ECO:0000313" key="6">
    <source>
        <dbReference type="Proteomes" id="UP000001213"/>
    </source>
</evidence>
<dbReference type="NCBIfam" id="TIGR01733">
    <property type="entry name" value="AA-adenyl-dom"/>
    <property type="match status" value="1"/>
</dbReference>
<dbReference type="SUPFAM" id="SSF56801">
    <property type="entry name" value="Acetyl-CoA synthetase-like"/>
    <property type="match status" value="1"/>
</dbReference>
<dbReference type="SUPFAM" id="SSF52777">
    <property type="entry name" value="CoA-dependent acyltransferases"/>
    <property type="match status" value="4"/>
</dbReference>
<dbReference type="SUPFAM" id="SSF47336">
    <property type="entry name" value="ACP-like"/>
    <property type="match status" value="1"/>
</dbReference>
<dbReference type="SMART" id="SM00823">
    <property type="entry name" value="PKS_PP"/>
    <property type="match status" value="1"/>
</dbReference>
<name>D5UZ33_TSUPD</name>
<accession>D5UZ33</accession>
<dbReference type="GO" id="GO:0043041">
    <property type="term" value="P:amino acid activation for nonribosomal peptide biosynthetic process"/>
    <property type="evidence" value="ECO:0007669"/>
    <property type="project" value="TreeGrafter"/>
</dbReference>